<reference evidence="1" key="1">
    <citation type="journal article" date="2014" name="Front. Microbiol.">
        <title>High frequency of phylogenetically diverse reductive dehalogenase-homologous genes in deep subseafloor sedimentary metagenomes.</title>
        <authorList>
            <person name="Kawai M."/>
            <person name="Futagami T."/>
            <person name="Toyoda A."/>
            <person name="Takaki Y."/>
            <person name="Nishi S."/>
            <person name="Hori S."/>
            <person name="Arai W."/>
            <person name="Tsubouchi T."/>
            <person name="Morono Y."/>
            <person name="Uchiyama I."/>
            <person name="Ito T."/>
            <person name="Fujiyama A."/>
            <person name="Inagaki F."/>
            <person name="Takami H."/>
        </authorList>
    </citation>
    <scope>NUCLEOTIDE SEQUENCE</scope>
    <source>
        <strain evidence="1">Expedition CK06-06</strain>
    </source>
</reference>
<accession>X1H0Y3</accession>
<dbReference type="EMBL" id="BARU01029066">
    <property type="protein sequence ID" value="GAH63072.1"/>
    <property type="molecule type" value="Genomic_DNA"/>
</dbReference>
<evidence type="ECO:0008006" key="2">
    <source>
        <dbReference type="Google" id="ProtNLM"/>
    </source>
</evidence>
<organism evidence="1">
    <name type="scientific">marine sediment metagenome</name>
    <dbReference type="NCBI Taxonomy" id="412755"/>
    <lineage>
        <taxon>unclassified sequences</taxon>
        <taxon>metagenomes</taxon>
        <taxon>ecological metagenomes</taxon>
    </lineage>
</organism>
<gene>
    <name evidence="1" type="ORF">S03H2_46309</name>
</gene>
<name>X1H0Y3_9ZZZZ</name>
<proteinExistence type="predicted"/>
<protein>
    <recommendedName>
        <fullName evidence="2">Bacterial surface antigen (D15) domain-containing protein</fullName>
    </recommendedName>
</protein>
<comment type="caution">
    <text evidence="1">The sequence shown here is derived from an EMBL/GenBank/DDBJ whole genome shotgun (WGS) entry which is preliminary data.</text>
</comment>
<evidence type="ECO:0000313" key="1">
    <source>
        <dbReference type="EMBL" id="GAH63072.1"/>
    </source>
</evidence>
<sequence>DYANDSDFPAIRRIGVNLGMDFTTVGFEAVINDLAEAEIFGGRFYIRPAAPAFPLAIGLSGIVDVNPAKDLPPGTTADELGNPMLVNAGLDVDLPIMENGFLSLILFADVAGMMPYYRTDGSGDYLDINRGLAWDTLVVTEPEFRLQNIGFATGLLGNVGPVDYRLEYRYYTGTFIPAILGSSGSCWYRYRGRQRARRG</sequence>
<feature type="non-terminal residue" evidence="1">
    <location>
        <position position="1"/>
    </location>
</feature>
<dbReference type="AlphaFoldDB" id="X1H0Y3"/>